<name>A0A1X7NFV9_9LACT</name>
<dbReference type="AlphaFoldDB" id="A0A1X7NFV9"/>
<dbReference type="Pfam" id="PF13456">
    <property type="entry name" value="RVT_3"/>
    <property type="match status" value="1"/>
</dbReference>
<accession>A0A1X7NFV9</accession>
<evidence type="ECO:0000313" key="2">
    <source>
        <dbReference type="EMBL" id="SMH35768.1"/>
    </source>
</evidence>
<dbReference type="PANTHER" id="PTHR47723">
    <property type="entry name" value="OS05G0353850 PROTEIN"/>
    <property type="match status" value="1"/>
</dbReference>
<dbReference type="InterPro" id="IPR053151">
    <property type="entry name" value="RNase_H-like"/>
</dbReference>
<dbReference type="CDD" id="cd09279">
    <property type="entry name" value="RNase_HI_like"/>
    <property type="match status" value="1"/>
</dbReference>
<dbReference type="GO" id="GO:0004523">
    <property type="term" value="F:RNA-DNA hybrid ribonuclease activity"/>
    <property type="evidence" value="ECO:0007669"/>
    <property type="project" value="InterPro"/>
</dbReference>
<dbReference type="InterPro" id="IPR012337">
    <property type="entry name" value="RNaseH-like_sf"/>
</dbReference>
<dbReference type="PANTHER" id="PTHR47723:SF19">
    <property type="entry name" value="POLYNUCLEOTIDYL TRANSFERASE, RIBONUCLEASE H-LIKE SUPERFAMILY PROTEIN"/>
    <property type="match status" value="1"/>
</dbReference>
<proteinExistence type="predicted"/>
<dbReference type="RefSeq" id="WP_085559919.1">
    <property type="nucleotide sequence ID" value="NZ_FOAH01000003.1"/>
</dbReference>
<dbReference type="Proteomes" id="UP000193435">
    <property type="component" value="Unassembled WGS sequence"/>
</dbReference>
<protein>
    <submittedName>
        <fullName evidence="2">Ribonuclease HI</fullName>
    </submittedName>
</protein>
<feature type="domain" description="RNase H type-1" evidence="1">
    <location>
        <begin position="1"/>
        <end position="129"/>
    </location>
</feature>
<dbReference type="InterPro" id="IPR002156">
    <property type="entry name" value="RNaseH_domain"/>
</dbReference>
<dbReference type="InterPro" id="IPR036397">
    <property type="entry name" value="RNaseH_sf"/>
</dbReference>
<organism evidence="2 3">
    <name type="scientific">Carnobacterium iners</name>
    <dbReference type="NCBI Taxonomy" id="1073423"/>
    <lineage>
        <taxon>Bacteria</taxon>
        <taxon>Bacillati</taxon>
        <taxon>Bacillota</taxon>
        <taxon>Bacilli</taxon>
        <taxon>Lactobacillales</taxon>
        <taxon>Carnobacteriaceae</taxon>
        <taxon>Carnobacterium</taxon>
    </lineage>
</organism>
<dbReference type="SUPFAM" id="SSF53098">
    <property type="entry name" value="Ribonuclease H-like"/>
    <property type="match status" value="1"/>
</dbReference>
<dbReference type="EMBL" id="FXBJ01000002">
    <property type="protein sequence ID" value="SMH35768.1"/>
    <property type="molecule type" value="Genomic_DNA"/>
</dbReference>
<dbReference type="STRING" id="1073423.SAMN04488700_1826"/>
<dbReference type="GO" id="GO:0003676">
    <property type="term" value="F:nucleic acid binding"/>
    <property type="evidence" value="ECO:0007669"/>
    <property type="project" value="InterPro"/>
</dbReference>
<dbReference type="PROSITE" id="PS50879">
    <property type="entry name" value="RNASE_H_1"/>
    <property type="match status" value="1"/>
</dbReference>
<keyword evidence="3" id="KW-1185">Reference proteome</keyword>
<dbReference type="Gene3D" id="3.30.420.10">
    <property type="entry name" value="Ribonuclease H-like superfamily/Ribonuclease H"/>
    <property type="match status" value="1"/>
</dbReference>
<reference evidence="2 3" key="1">
    <citation type="submission" date="2017-04" db="EMBL/GenBank/DDBJ databases">
        <authorList>
            <person name="Afonso C.L."/>
            <person name="Miller P.J."/>
            <person name="Scott M.A."/>
            <person name="Spackman E."/>
            <person name="Goraichik I."/>
            <person name="Dimitrov K.M."/>
            <person name="Suarez D.L."/>
            <person name="Swayne D.E."/>
        </authorList>
    </citation>
    <scope>NUCLEOTIDE SEQUENCE [LARGE SCALE GENOMIC DNA]</scope>
    <source>
        <strain evidence="2 3">LMG26642</strain>
    </source>
</reference>
<gene>
    <name evidence="2" type="ORF">SAMN04488700_1826</name>
</gene>
<dbReference type="OrthoDB" id="7845843at2"/>
<sequence>MLRMYTDASTKSNPGPSGAGVIIIGNGIHIQLSFPLEKEMSNHQAEFDAVLSGLGYLIANQLTHHELVIYSDSKIVVSAIERNYVKNTLFNEYLSAIHRQLELFPSFIIQWISENQNKEADHFARQALHKRLKKWSFYQKNEED</sequence>
<evidence type="ECO:0000259" key="1">
    <source>
        <dbReference type="PROSITE" id="PS50879"/>
    </source>
</evidence>
<evidence type="ECO:0000313" key="3">
    <source>
        <dbReference type="Proteomes" id="UP000193435"/>
    </source>
</evidence>